<evidence type="ECO:0000313" key="2">
    <source>
        <dbReference type="Proteomes" id="UP000441399"/>
    </source>
</evidence>
<dbReference type="EMBL" id="CACSIO010000056">
    <property type="protein sequence ID" value="CAA0124037.1"/>
    <property type="molecule type" value="Genomic_DNA"/>
</dbReference>
<protein>
    <submittedName>
        <fullName evidence="1">Uncharacterized protein</fullName>
    </submittedName>
</protein>
<dbReference type="Proteomes" id="UP000441399">
    <property type="component" value="Unassembled WGS sequence"/>
</dbReference>
<dbReference type="AlphaFoldDB" id="A0A5S9QYW0"/>
<organism evidence="1 2">
    <name type="scientific">BD1-7 clade bacterium</name>
    <dbReference type="NCBI Taxonomy" id="2029982"/>
    <lineage>
        <taxon>Bacteria</taxon>
        <taxon>Pseudomonadati</taxon>
        <taxon>Pseudomonadota</taxon>
        <taxon>Gammaproteobacteria</taxon>
        <taxon>Cellvibrionales</taxon>
        <taxon>Spongiibacteraceae</taxon>
        <taxon>BD1-7 clade</taxon>
    </lineage>
</organism>
<proteinExistence type="predicted"/>
<sequence length="75" mass="8766">MFATIIVVRDGLKPERFVERVGRLPFGEYPMQHFQRPIIFMARKLPASLLSCNDKAHTLQKDRDALRKPKLKPTF</sequence>
<evidence type="ECO:0000313" key="1">
    <source>
        <dbReference type="EMBL" id="CAA0124037.1"/>
    </source>
</evidence>
<keyword evidence="2" id="KW-1185">Reference proteome</keyword>
<name>A0A5S9QYW0_9GAMM</name>
<gene>
    <name evidence="1" type="ORF">OPDIPICF_02960</name>
</gene>
<reference evidence="1 2" key="1">
    <citation type="submission" date="2019-11" db="EMBL/GenBank/DDBJ databases">
        <authorList>
            <person name="Holert J."/>
        </authorList>
    </citation>
    <scope>NUCLEOTIDE SEQUENCE [LARGE SCALE GENOMIC DNA]</scope>
    <source>
        <strain evidence="1">SB11_3</strain>
    </source>
</reference>
<accession>A0A5S9QYW0</accession>